<dbReference type="RefSeq" id="WP_268883400.1">
    <property type="nucleotide sequence ID" value="NZ_CP114029.1"/>
</dbReference>
<organism evidence="12 13">
    <name type="scientific">Jiella pelagia</name>
    <dbReference type="NCBI Taxonomy" id="2986949"/>
    <lineage>
        <taxon>Bacteria</taxon>
        <taxon>Pseudomonadati</taxon>
        <taxon>Pseudomonadota</taxon>
        <taxon>Alphaproteobacteria</taxon>
        <taxon>Hyphomicrobiales</taxon>
        <taxon>Aurantimonadaceae</taxon>
        <taxon>Jiella</taxon>
    </lineage>
</organism>
<gene>
    <name evidence="12" type="ORF">OH818_13235</name>
</gene>
<accession>A0ABY7C731</accession>
<evidence type="ECO:0000313" key="13">
    <source>
        <dbReference type="Proteomes" id="UP001164020"/>
    </source>
</evidence>
<dbReference type="EMBL" id="CP114029">
    <property type="protein sequence ID" value="WAP70864.1"/>
    <property type="molecule type" value="Genomic_DNA"/>
</dbReference>
<dbReference type="PANTHER" id="PTHR30413:SF10">
    <property type="entry name" value="CAPSULE POLYSACCHARIDE EXPORT INNER-MEMBRANE PROTEIN CTRC"/>
    <property type="match status" value="1"/>
</dbReference>
<evidence type="ECO:0000256" key="7">
    <source>
        <dbReference type="ARBA" id="ARBA00022989"/>
    </source>
</evidence>
<dbReference type="Pfam" id="PF01061">
    <property type="entry name" value="ABC2_membrane"/>
    <property type="match status" value="1"/>
</dbReference>
<keyword evidence="9 10" id="KW-0472">Membrane</keyword>
<dbReference type="Proteomes" id="UP001164020">
    <property type="component" value="Chromosome"/>
</dbReference>
<evidence type="ECO:0000259" key="11">
    <source>
        <dbReference type="Pfam" id="PF01061"/>
    </source>
</evidence>
<keyword evidence="7 10" id="KW-1133">Transmembrane helix</keyword>
<evidence type="ECO:0000256" key="9">
    <source>
        <dbReference type="ARBA" id="ARBA00023136"/>
    </source>
</evidence>
<evidence type="ECO:0000256" key="6">
    <source>
        <dbReference type="ARBA" id="ARBA00022692"/>
    </source>
</evidence>
<dbReference type="PANTHER" id="PTHR30413">
    <property type="entry name" value="INNER MEMBRANE TRANSPORT PERMEASE"/>
    <property type="match status" value="1"/>
</dbReference>
<keyword evidence="6 10" id="KW-0812">Transmembrane</keyword>
<evidence type="ECO:0000256" key="8">
    <source>
        <dbReference type="ARBA" id="ARBA00023047"/>
    </source>
</evidence>
<feature type="transmembrane region" description="Helical" evidence="10">
    <location>
        <begin position="257"/>
        <end position="277"/>
    </location>
</feature>
<feature type="transmembrane region" description="Helical" evidence="10">
    <location>
        <begin position="85"/>
        <end position="107"/>
    </location>
</feature>
<comment type="similarity">
    <text evidence="2">Belongs to the ABC-2 integral membrane protein family.</text>
</comment>
<keyword evidence="4" id="KW-1003">Cell membrane</keyword>
<keyword evidence="8" id="KW-0625">Polysaccharide transport</keyword>
<keyword evidence="13" id="KW-1185">Reference proteome</keyword>
<keyword evidence="5" id="KW-0762">Sugar transport</keyword>
<reference evidence="12" key="1">
    <citation type="submission" date="2022-12" db="EMBL/GenBank/DDBJ databases">
        <title>Jiella pelagia sp. nov., isolated from phosphonate enriched culture of Northwest Pacific surface seawater.</title>
        <authorList>
            <person name="Shin D.Y."/>
            <person name="Hwang C.Y."/>
        </authorList>
    </citation>
    <scope>NUCLEOTIDE SEQUENCE</scope>
    <source>
        <strain evidence="12">HL-NP1</strain>
    </source>
</reference>
<feature type="transmembrane region" description="Helical" evidence="10">
    <location>
        <begin position="203"/>
        <end position="221"/>
    </location>
</feature>
<evidence type="ECO:0000256" key="2">
    <source>
        <dbReference type="ARBA" id="ARBA00007783"/>
    </source>
</evidence>
<dbReference type="InterPro" id="IPR013525">
    <property type="entry name" value="ABC2_TM"/>
</dbReference>
<evidence type="ECO:0000256" key="3">
    <source>
        <dbReference type="ARBA" id="ARBA00022448"/>
    </source>
</evidence>
<protein>
    <submittedName>
        <fullName evidence="12">ABC transporter permease</fullName>
    </submittedName>
</protein>
<proteinExistence type="inferred from homology"/>
<feature type="transmembrane region" description="Helical" evidence="10">
    <location>
        <begin position="57"/>
        <end position="79"/>
    </location>
</feature>
<evidence type="ECO:0000256" key="5">
    <source>
        <dbReference type="ARBA" id="ARBA00022597"/>
    </source>
</evidence>
<evidence type="ECO:0000256" key="1">
    <source>
        <dbReference type="ARBA" id="ARBA00004651"/>
    </source>
</evidence>
<comment type="subcellular location">
    <subcellularLocation>
        <location evidence="1">Cell membrane</location>
        <topology evidence="1">Multi-pass membrane protein</topology>
    </subcellularLocation>
</comment>
<name>A0ABY7C731_9HYPH</name>
<keyword evidence="3" id="KW-0813">Transport</keyword>
<evidence type="ECO:0000256" key="4">
    <source>
        <dbReference type="ARBA" id="ARBA00022475"/>
    </source>
</evidence>
<sequence length="284" mass="32269">MTLATEQGDARINPKADRRRNRRGLRDFASRLAAQWRVIRALMIRDMMSRYGRENIGFLWLIGEPVLLIGGIIVLWSLMKGTVTHGISVVTFALTGYSMLTLWRHLISRGTNALKLNTGLLFHQNVRVLDTIIAQILMEMISTFLSFLLCYVLLYIFGYVEMVYDPLTMALAWIMMTMFGGGAALCLGGLVQASNAVERMLQPVMYFTLPLTGAFYLVDWLPEQGRQFVLLFPMVHAQEMFRAGFIGPRLTFYYDGWYLFLSSLISLGIGLSVIKYAERKLHVG</sequence>
<feature type="transmembrane region" description="Helical" evidence="10">
    <location>
        <begin position="170"/>
        <end position="191"/>
    </location>
</feature>
<evidence type="ECO:0000256" key="10">
    <source>
        <dbReference type="SAM" id="Phobius"/>
    </source>
</evidence>
<evidence type="ECO:0000313" key="12">
    <source>
        <dbReference type="EMBL" id="WAP70864.1"/>
    </source>
</evidence>
<feature type="domain" description="ABC-2 type transporter transmembrane" evidence="11">
    <location>
        <begin position="39"/>
        <end position="245"/>
    </location>
</feature>
<dbReference type="PRINTS" id="PR00164">
    <property type="entry name" value="ABC2TRNSPORT"/>
</dbReference>
<dbReference type="InterPro" id="IPR000412">
    <property type="entry name" value="ABC_2_transport"/>
</dbReference>
<feature type="transmembrane region" description="Helical" evidence="10">
    <location>
        <begin position="128"/>
        <end position="158"/>
    </location>
</feature>